<dbReference type="EMBL" id="CAWYQH010000174">
    <property type="protein sequence ID" value="CAK8698099.1"/>
    <property type="molecule type" value="Genomic_DNA"/>
</dbReference>
<dbReference type="Proteomes" id="UP001642483">
    <property type="component" value="Unassembled WGS sequence"/>
</dbReference>
<gene>
    <name evidence="9" type="ORF">CVLEPA_LOCUS31572</name>
</gene>
<dbReference type="SUPFAM" id="SSF47113">
    <property type="entry name" value="Histone-fold"/>
    <property type="match status" value="1"/>
</dbReference>
<sequence>MAEKPEDLNLPNSVIARIIKEALPEGVIISKESRSAISKAASVFVLYCTSCANNYALQQKRKTLKDVDVLAALEEMEFENFVPQLKQFLEAFKLEQKGKKTALEKRRKAKESSANTPELTSDVEKADAAGIGAEMGNLDELLVMDTDDGANNKFEPINSN</sequence>
<name>A0ABP0H554_CLALP</name>
<dbReference type="PANTHER" id="PTHR46172:SF1">
    <property type="entry name" value="DNA POLYMERASE EPSILON SUBUNIT 3"/>
    <property type="match status" value="1"/>
</dbReference>
<evidence type="ECO:0000256" key="4">
    <source>
        <dbReference type="ARBA" id="ARBA00042098"/>
    </source>
</evidence>
<dbReference type="PANTHER" id="PTHR46172">
    <property type="entry name" value="DNA POLYMERASE EPSILON SUBUNIT 3"/>
    <property type="match status" value="1"/>
</dbReference>
<protein>
    <recommendedName>
        <fullName evidence="3">DNA polymerase epsilon subunit 3</fullName>
    </recommendedName>
    <alternativeName>
        <fullName evidence="4">DNA polymerase II subunit 3</fullName>
    </alternativeName>
</protein>
<comment type="caution">
    <text evidence="9">The sequence shown here is derived from an EMBL/GenBank/DDBJ whole genome shotgun (WGS) entry which is preliminary data.</text>
</comment>
<dbReference type="CDD" id="cd22928">
    <property type="entry name" value="HFD_POLE3_DPB4"/>
    <property type="match status" value="1"/>
</dbReference>
<proteinExistence type="predicted"/>
<evidence type="ECO:0000256" key="6">
    <source>
        <dbReference type="ARBA" id="ARBA00046905"/>
    </source>
</evidence>
<dbReference type="Pfam" id="PF00808">
    <property type="entry name" value="CBFD_NFYB_HMF"/>
    <property type="match status" value="1"/>
</dbReference>
<dbReference type="InterPro" id="IPR009072">
    <property type="entry name" value="Histone-fold"/>
</dbReference>
<organism evidence="9 10">
    <name type="scientific">Clavelina lepadiformis</name>
    <name type="common">Light-bulb sea squirt</name>
    <name type="synonym">Ascidia lepadiformis</name>
    <dbReference type="NCBI Taxonomy" id="159417"/>
    <lineage>
        <taxon>Eukaryota</taxon>
        <taxon>Metazoa</taxon>
        <taxon>Chordata</taxon>
        <taxon>Tunicata</taxon>
        <taxon>Ascidiacea</taxon>
        <taxon>Aplousobranchia</taxon>
        <taxon>Clavelinidae</taxon>
        <taxon>Clavelina</taxon>
    </lineage>
</organism>
<reference evidence="9 10" key="1">
    <citation type="submission" date="2024-02" db="EMBL/GenBank/DDBJ databases">
        <authorList>
            <person name="Daric V."/>
            <person name="Darras S."/>
        </authorList>
    </citation>
    <scope>NUCLEOTIDE SEQUENCE [LARGE SCALE GENOMIC DNA]</scope>
</reference>
<accession>A0ABP0H554</accession>
<dbReference type="Gene3D" id="1.10.20.10">
    <property type="entry name" value="Histone, subunit A"/>
    <property type="match status" value="1"/>
</dbReference>
<evidence type="ECO:0000313" key="10">
    <source>
        <dbReference type="Proteomes" id="UP001642483"/>
    </source>
</evidence>
<keyword evidence="10" id="KW-1185">Reference proteome</keyword>
<evidence type="ECO:0000313" key="9">
    <source>
        <dbReference type="EMBL" id="CAK8698099.1"/>
    </source>
</evidence>
<keyword evidence="2" id="KW-0539">Nucleus</keyword>
<evidence type="ECO:0000256" key="2">
    <source>
        <dbReference type="ARBA" id="ARBA00023242"/>
    </source>
</evidence>
<dbReference type="InterPro" id="IPR051377">
    <property type="entry name" value="DNA_Pol-Epsilon_Subunit"/>
</dbReference>
<comment type="subcellular location">
    <subcellularLocation>
        <location evidence="1">Nucleus</location>
    </subcellularLocation>
</comment>
<evidence type="ECO:0000256" key="3">
    <source>
        <dbReference type="ARBA" id="ARBA00039793"/>
    </source>
</evidence>
<evidence type="ECO:0000256" key="1">
    <source>
        <dbReference type="ARBA" id="ARBA00004123"/>
    </source>
</evidence>
<feature type="region of interest" description="Disordered" evidence="7">
    <location>
        <begin position="103"/>
        <end position="124"/>
    </location>
</feature>
<dbReference type="InterPro" id="IPR003958">
    <property type="entry name" value="CBFA_NFYB_domain"/>
</dbReference>
<feature type="domain" description="Transcription factor CBF/NF-Y/archaeal histone" evidence="8">
    <location>
        <begin position="9"/>
        <end position="73"/>
    </location>
</feature>
<evidence type="ECO:0000256" key="7">
    <source>
        <dbReference type="SAM" id="MobiDB-lite"/>
    </source>
</evidence>
<comment type="function">
    <text evidence="5">Accessory component of the DNA polymerase epsilon complex. Participates in DNA repair and in chromosomal DNA replication. Forms a complex with CHRAC1 and binds naked DNA, which is then incorporated into chromatin, aided by the nucleosome-remodeling activity of ISWI/SNF2H and ACF1. Does not enhance nucleosome sliding activity of the ACF-5 ISWI chromatin remodeling complex.</text>
</comment>
<comment type="subunit">
    <text evidence="6">Component of the DNA polymerase epsilon complex consisting of four subunits: the catalytic subunit POLE and the accessory subunits POLE2, POLE3 and POLE4. Interaction with POLE4 is a prerequisite for further binding with POLE and POLE2. Heterodimer with CHRAC1; binds to DNA. Component of the CHRAC ISWI chromatin remodeling complex at least composed of SMARCA5/SNF2H, BAZ1A/ACF1, CHRAC1 and POLE3; the complex preferentially binds DNA through the CHRAC1-POLE3 heterodimer and possesses ATP-dependent nucleosome-remodeling activity. Within the complex, the heterodimer with CHRAC1 interacts with SMARCA5/SNF2H; the interaction is direct and enhances nucleosome sliding activity by the SMARCA5/SNF2H and BAZ1A/ACF1 interaction. Within the complex, the heterodimer with CHRAC1 interacts with BAZ1A/ACF1; the interactions are direct.</text>
</comment>
<evidence type="ECO:0000259" key="8">
    <source>
        <dbReference type="Pfam" id="PF00808"/>
    </source>
</evidence>
<evidence type="ECO:0000256" key="5">
    <source>
        <dbReference type="ARBA" id="ARBA00045219"/>
    </source>
</evidence>